<keyword evidence="2" id="KW-0677">Repeat</keyword>
<comment type="caution">
    <text evidence="10">The sequence shown here is derived from an EMBL/GenBank/DDBJ whole genome shotgun (WGS) entry which is preliminary data.</text>
</comment>
<dbReference type="Pfam" id="PF13920">
    <property type="entry name" value="zf-C3HC4_3"/>
    <property type="match status" value="1"/>
</dbReference>
<dbReference type="PROSITE" id="PS50105">
    <property type="entry name" value="SAM_DOMAIN"/>
    <property type="match status" value="1"/>
</dbReference>
<keyword evidence="3 5" id="KW-0479">Metal-binding</keyword>
<keyword evidence="4" id="KW-0862">Zinc</keyword>
<dbReference type="SUPFAM" id="SSF47769">
    <property type="entry name" value="SAM/Pointed domain"/>
    <property type="match status" value="1"/>
</dbReference>
<dbReference type="InterPro" id="IPR032675">
    <property type="entry name" value="LRR_dom_sf"/>
</dbReference>
<keyword evidence="6" id="KW-0175">Coiled coil</keyword>
<dbReference type="SMART" id="SM00454">
    <property type="entry name" value="SAM"/>
    <property type="match status" value="1"/>
</dbReference>
<keyword evidence="3 5" id="KW-0863">Zinc-finger</keyword>
<dbReference type="InterPro" id="IPR001660">
    <property type="entry name" value="SAM"/>
</dbReference>
<evidence type="ECO:0000313" key="11">
    <source>
        <dbReference type="Proteomes" id="UP001186944"/>
    </source>
</evidence>
<dbReference type="SUPFAM" id="SSF52058">
    <property type="entry name" value="L domain-like"/>
    <property type="match status" value="1"/>
</dbReference>
<evidence type="ECO:0000256" key="5">
    <source>
        <dbReference type="PROSITE-ProRule" id="PRU00175"/>
    </source>
</evidence>
<evidence type="ECO:0000256" key="7">
    <source>
        <dbReference type="SAM" id="MobiDB-lite"/>
    </source>
</evidence>
<dbReference type="InterPro" id="IPR013761">
    <property type="entry name" value="SAM/pointed_sf"/>
</dbReference>
<name>A0AA88XTB2_PINIB</name>
<dbReference type="SUPFAM" id="SSF57850">
    <property type="entry name" value="RING/U-box"/>
    <property type="match status" value="1"/>
</dbReference>
<proteinExistence type="predicted"/>
<evidence type="ECO:0008006" key="12">
    <source>
        <dbReference type="Google" id="ProtNLM"/>
    </source>
</evidence>
<evidence type="ECO:0000256" key="6">
    <source>
        <dbReference type="SAM" id="Coils"/>
    </source>
</evidence>
<evidence type="ECO:0000259" key="9">
    <source>
        <dbReference type="PROSITE" id="PS50105"/>
    </source>
</evidence>
<evidence type="ECO:0000259" key="8">
    <source>
        <dbReference type="PROSITE" id="PS50089"/>
    </source>
</evidence>
<evidence type="ECO:0000256" key="2">
    <source>
        <dbReference type="ARBA" id="ARBA00022737"/>
    </source>
</evidence>
<keyword evidence="11" id="KW-1185">Reference proteome</keyword>
<dbReference type="InterPro" id="IPR050216">
    <property type="entry name" value="LRR_domain-containing"/>
</dbReference>
<dbReference type="PROSITE" id="PS50089">
    <property type="entry name" value="ZF_RING_2"/>
    <property type="match status" value="1"/>
</dbReference>
<evidence type="ECO:0000256" key="1">
    <source>
        <dbReference type="ARBA" id="ARBA00022614"/>
    </source>
</evidence>
<dbReference type="Gene3D" id="3.30.40.10">
    <property type="entry name" value="Zinc/RING finger domain, C3HC4 (zinc finger)"/>
    <property type="match status" value="1"/>
</dbReference>
<feature type="region of interest" description="Disordered" evidence="7">
    <location>
        <begin position="1"/>
        <end position="57"/>
    </location>
</feature>
<dbReference type="SMART" id="SM00369">
    <property type="entry name" value="LRR_TYP"/>
    <property type="match status" value="4"/>
</dbReference>
<dbReference type="Pfam" id="PF13855">
    <property type="entry name" value="LRR_8"/>
    <property type="match status" value="1"/>
</dbReference>
<dbReference type="InterPro" id="IPR001841">
    <property type="entry name" value="Znf_RING"/>
</dbReference>
<dbReference type="PANTHER" id="PTHR48051">
    <property type="match status" value="1"/>
</dbReference>
<accession>A0AA88XTB2</accession>
<evidence type="ECO:0000256" key="4">
    <source>
        <dbReference type="ARBA" id="ARBA00022833"/>
    </source>
</evidence>
<evidence type="ECO:0000313" key="10">
    <source>
        <dbReference type="EMBL" id="KAK3088307.1"/>
    </source>
</evidence>
<sequence>MGQSVSNAAPHHQRPRSRSNSRNVTDGPGGADDTDSDSDSHSVGALTPSGSTKKKKMAFFRRQSDAAKRRMDHQLYLALILSDNWLSAFSNGKMSDLKTIRVLDLHCNEIKTLPSDIGELSNLQVLNLTENRMIRLPEEFSHLQHLQSLYLKGNKLKHFPPPICGLHCLRLLDISENEITTLPPQLCNVRTLETLIVDVHKITSPPSEVCKKGTEDIMKNLCAACGTEYLPPSNFLLNVLDPPTITASSTNTSINKALKEEEDLMEKRRLERIEMERQLAQSIAEQTELAAVAAQQKQNFIMAVTEDQNKLDKELEELSHKKEGERQKLVAYLQEVEEGTSSLIKKMLEMNEKARKAEELLEAVEKERMEAEEWFTVRSEEIQNLRKEEILRNMKAMLAETEAFEKVRSNFTDNKDNMMRQALENEQAMSQNQVESIMYRKEIDQMMLMDMLQKQEQLQKEAFEALQLQRDAKHQRISSQISLIEEELASLTALEIQRRELRTEEEVNIIAEKRIALIEVLSQLLHEQEARQEELKKRLEEMEERREDEQTDYWLVQFQRLLDRKPQALIDREHNLEIAVVTILQDSGAEEYIPLFARHRISIETLLQITEDDLKQMGVHELGLRKSILRNIQVYSSKEGAKVPEKSIGDASKGQEMINSGKFAGRDDVQFDHPPPSAPPTGRNATIQSQVSITARGLNSECVVCLDKVSDVLFLYCGHVCVCSNCCAPLKECPLCRAQIVQVIKLTSAEP</sequence>
<protein>
    <recommendedName>
        <fullName evidence="12">E3 ubiquitin-protein ligase LRSAM1</fullName>
    </recommendedName>
</protein>
<feature type="coiled-coil region" evidence="6">
    <location>
        <begin position="484"/>
        <end position="552"/>
    </location>
</feature>
<dbReference type="Proteomes" id="UP001186944">
    <property type="component" value="Unassembled WGS sequence"/>
</dbReference>
<dbReference type="GO" id="GO:0008270">
    <property type="term" value="F:zinc ion binding"/>
    <property type="evidence" value="ECO:0007669"/>
    <property type="project" value="UniProtKB-KW"/>
</dbReference>
<organism evidence="10 11">
    <name type="scientific">Pinctada imbricata</name>
    <name type="common">Atlantic pearl-oyster</name>
    <name type="synonym">Pinctada martensii</name>
    <dbReference type="NCBI Taxonomy" id="66713"/>
    <lineage>
        <taxon>Eukaryota</taxon>
        <taxon>Metazoa</taxon>
        <taxon>Spiralia</taxon>
        <taxon>Lophotrochozoa</taxon>
        <taxon>Mollusca</taxon>
        <taxon>Bivalvia</taxon>
        <taxon>Autobranchia</taxon>
        <taxon>Pteriomorphia</taxon>
        <taxon>Pterioida</taxon>
        <taxon>Pterioidea</taxon>
        <taxon>Pteriidae</taxon>
        <taxon>Pinctada</taxon>
    </lineage>
</organism>
<feature type="domain" description="SAM" evidence="9">
    <location>
        <begin position="580"/>
        <end position="638"/>
    </location>
</feature>
<dbReference type="Gene3D" id="3.80.10.10">
    <property type="entry name" value="Ribonuclease Inhibitor"/>
    <property type="match status" value="1"/>
</dbReference>
<dbReference type="GO" id="GO:0005737">
    <property type="term" value="C:cytoplasm"/>
    <property type="evidence" value="ECO:0007669"/>
    <property type="project" value="TreeGrafter"/>
</dbReference>
<dbReference type="InterPro" id="IPR013083">
    <property type="entry name" value="Znf_RING/FYVE/PHD"/>
</dbReference>
<feature type="coiled-coil region" evidence="6">
    <location>
        <begin position="258"/>
        <end position="374"/>
    </location>
</feature>
<dbReference type="InterPro" id="IPR003591">
    <property type="entry name" value="Leu-rich_rpt_typical-subtyp"/>
</dbReference>
<feature type="domain" description="RING-type" evidence="8">
    <location>
        <begin position="702"/>
        <end position="737"/>
    </location>
</feature>
<dbReference type="PANTHER" id="PTHR48051:SF47">
    <property type="entry name" value="LEUCINE RICH REPEAT AND STERILE ALPHA MOTIF CONTAINING 1"/>
    <property type="match status" value="1"/>
</dbReference>
<dbReference type="AlphaFoldDB" id="A0AA88XTB2"/>
<keyword evidence="1" id="KW-0433">Leucine-rich repeat</keyword>
<reference evidence="10" key="1">
    <citation type="submission" date="2019-08" db="EMBL/GenBank/DDBJ databases">
        <title>The improved chromosome-level genome for the pearl oyster Pinctada fucata martensii using PacBio sequencing and Hi-C.</title>
        <authorList>
            <person name="Zheng Z."/>
        </authorList>
    </citation>
    <scope>NUCLEOTIDE SEQUENCE</scope>
    <source>
        <strain evidence="10">ZZ-2019</strain>
        <tissue evidence="10">Adductor muscle</tissue>
    </source>
</reference>
<dbReference type="CDD" id="cd16515">
    <property type="entry name" value="RING-HC_LRSAM1"/>
    <property type="match status" value="1"/>
</dbReference>
<dbReference type="EMBL" id="VSWD01000011">
    <property type="protein sequence ID" value="KAK3088307.1"/>
    <property type="molecule type" value="Genomic_DNA"/>
</dbReference>
<dbReference type="Pfam" id="PF00536">
    <property type="entry name" value="SAM_1"/>
    <property type="match status" value="1"/>
</dbReference>
<gene>
    <name evidence="10" type="ORF">FSP39_017332</name>
</gene>
<evidence type="ECO:0000256" key="3">
    <source>
        <dbReference type="ARBA" id="ARBA00022771"/>
    </source>
</evidence>
<dbReference type="InterPro" id="IPR001611">
    <property type="entry name" value="Leu-rich_rpt"/>
</dbReference>
<dbReference type="Gene3D" id="1.10.150.50">
    <property type="entry name" value="Transcription Factor, Ets-1"/>
    <property type="match status" value="1"/>
</dbReference>